<evidence type="ECO:0000313" key="2">
    <source>
        <dbReference type="Proteomes" id="UP000054248"/>
    </source>
</evidence>
<dbReference type="Proteomes" id="UP000054248">
    <property type="component" value="Unassembled WGS sequence"/>
</dbReference>
<dbReference type="HOGENOM" id="CLU_1416129_0_0_1"/>
<dbReference type="AlphaFoldDB" id="A0A0C3MAB0"/>
<proteinExistence type="predicted"/>
<protein>
    <recommendedName>
        <fullName evidence="3">WW domain-containing protein</fullName>
    </recommendedName>
</protein>
<dbReference type="EMBL" id="KN822970">
    <property type="protein sequence ID" value="KIO30632.1"/>
    <property type="molecule type" value="Genomic_DNA"/>
</dbReference>
<keyword evidence="2" id="KW-1185">Reference proteome</keyword>
<name>A0A0C3MAB0_9AGAM</name>
<sequence>MDGLLRPILPDALQETFQNCRQGTPTSDQQPLPYVHGLLPLNPAALIPSRGYPSGFWILMRHLNGDRYFYNPVGRAFTLFDPREAGNGVVLQNAIDRILQHLDESNISDDFSIVLGLTNGAQGTQKITYYLVNNDRQAVFWLEDVTNVILRRSLGHAEECLPAKSEKDRMADIGLLLSLICEGPRSTAPNHS</sequence>
<evidence type="ECO:0000313" key="1">
    <source>
        <dbReference type="EMBL" id="KIO30632.1"/>
    </source>
</evidence>
<reference evidence="1 2" key="1">
    <citation type="submission" date="2014-04" db="EMBL/GenBank/DDBJ databases">
        <authorList>
            <consortium name="DOE Joint Genome Institute"/>
            <person name="Kuo A."/>
            <person name="Girlanda M."/>
            <person name="Perotto S."/>
            <person name="Kohler A."/>
            <person name="Nagy L.G."/>
            <person name="Floudas D."/>
            <person name="Copeland A."/>
            <person name="Barry K.W."/>
            <person name="Cichocki N."/>
            <person name="Veneault-Fourrey C."/>
            <person name="LaButti K."/>
            <person name="Lindquist E.A."/>
            <person name="Lipzen A."/>
            <person name="Lundell T."/>
            <person name="Morin E."/>
            <person name="Murat C."/>
            <person name="Sun H."/>
            <person name="Tunlid A."/>
            <person name="Henrissat B."/>
            <person name="Grigoriev I.V."/>
            <person name="Hibbett D.S."/>
            <person name="Martin F."/>
            <person name="Nordberg H.P."/>
            <person name="Cantor M.N."/>
            <person name="Hua S.X."/>
        </authorList>
    </citation>
    <scope>NUCLEOTIDE SEQUENCE [LARGE SCALE GENOMIC DNA]</scope>
    <source>
        <strain evidence="1 2">MUT 4182</strain>
    </source>
</reference>
<reference evidence="2" key="2">
    <citation type="submission" date="2015-01" db="EMBL/GenBank/DDBJ databases">
        <title>Evolutionary Origins and Diversification of the Mycorrhizal Mutualists.</title>
        <authorList>
            <consortium name="DOE Joint Genome Institute"/>
            <consortium name="Mycorrhizal Genomics Consortium"/>
            <person name="Kohler A."/>
            <person name="Kuo A."/>
            <person name="Nagy L.G."/>
            <person name="Floudas D."/>
            <person name="Copeland A."/>
            <person name="Barry K.W."/>
            <person name="Cichocki N."/>
            <person name="Veneault-Fourrey C."/>
            <person name="LaButti K."/>
            <person name="Lindquist E.A."/>
            <person name="Lipzen A."/>
            <person name="Lundell T."/>
            <person name="Morin E."/>
            <person name="Murat C."/>
            <person name="Riley R."/>
            <person name="Ohm R."/>
            <person name="Sun H."/>
            <person name="Tunlid A."/>
            <person name="Henrissat B."/>
            <person name="Grigoriev I.V."/>
            <person name="Hibbett D.S."/>
            <person name="Martin F."/>
        </authorList>
    </citation>
    <scope>NUCLEOTIDE SEQUENCE [LARGE SCALE GENOMIC DNA]</scope>
    <source>
        <strain evidence="2">MUT 4182</strain>
    </source>
</reference>
<gene>
    <name evidence="1" type="ORF">M407DRAFT_5546</name>
</gene>
<organism evidence="1 2">
    <name type="scientific">Tulasnella calospora MUT 4182</name>
    <dbReference type="NCBI Taxonomy" id="1051891"/>
    <lineage>
        <taxon>Eukaryota</taxon>
        <taxon>Fungi</taxon>
        <taxon>Dikarya</taxon>
        <taxon>Basidiomycota</taxon>
        <taxon>Agaricomycotina</taxon>
        <taxon>Agaricomycetes</taxon>
        <taxon>Cantharellales</taxon>
        <taxon>Tulasnellaceae</taxon>
        <taxon>Tulasnella</taxon>
    </lineage>
</organism>
<evidence type="ECO:0008006" key="3">
    <source>
        <dbReference type="Google" id="ProtNLM"/>
    </source>
</evidence>
<dbReference type="OrthoDB" id="3262260at2759"/>
<accession>A0A0C3MAB0</accession>